<dbReference type="Proteomes" id="UP000800235">
    <property type="component" value="Unassembled WGS sequence"/>
</dbReference>
<evidence type="ECO:0000313" key="1">
    <source>
        <dbReference type="EMBL" id="KAF2432559.1"/>
    </source>
</evidence>
<evidence type="ECO:0000313" key="2">
    <source>
        <dbReference type="Proteomes" id="UP000800235"/>
    </source>
</evidence>
<reference evidence="1" key="1">
    <citation type="journal article" date="2020" name="Stud. Mycol.">
        <title>101 Dothideomycetes genomes: a test case for predicting lifestyles and emergence of pathogens.</title>
        <authorList>
            <person name="Haridas S."/>
            <person name="Albert R."/>
            <person name="Binder M."/>
            <person name="Bloem J."/>
            <person name="Labutti K."/>
            <person name="Salamov A."/>
            <person name="Andreopoulos B."/>
            <person name="Baker S."/>
            <person name="Barry K."/>
            <person name="Bills G."/>
            <person name="Bluhm B."/>
            <person name="Cannon C."/>
            <person name="Castanera R."/>
            <person name="Culley D."/>
            <person name="Daum C."/>
            <person name="Ezra D."/>
            <person name="Gonzalez J."/>
            <person name="Henrissat B."/>
            <person name="Kuo A."/>
            <person name="Liang C."/>
            <person name="Lipzen A."/>
            <person name="Lutzoni F."/>
            <person name="Magnuson J."/>
            <person name="Mondo S."/>
            <person name="Nolan M."/>
            <person name="Ohm R."/>
            <person name="Pangilinan J."/>
            <person name="Park H.-J."/>
            <person name="Ramirez L."/>
            <person name="Alfaro M."/>
            <person name="Sun H."/>
            <person name="Tritt A."/>
            <person name="Yoshinaga Y."/>
            <person name="Zwiers L.-H."/>
            <person name="Turgeon B."/>
            <person name="Goodwin S."/>
            <person name="Spatafora J."/>
            <person name="Crous P."/>
            <person name="Grigoriev I."/>
        </authorList>
    </citation>
    <scope>NUCLEOTIDE SEQUENCE</scope>
    <source>
        <strain evidence="1">CBS 130266</strain>
    </source>
</reference>
<dbReference type="EMBL" id="MU007025">
    <property type="protein sequence ID" value="KAF2432559.1"/>
    <property type="molecule type" value="Genomic_DNA"/>
</dbReference>
<sequence>MAQQNGTHAPTVTTAAKNTATVPPIVDRRPHPETFLEMIIFRDNVTFINIAPIHQVYGTMHVNGSLTVRGTLIVDGHATFARTINFAQPFLVPYATNSSQPLITMPPTRPPRYFDGPVKFQDSVRFREGVVLEAPNGVVVIEGNLHIRGHLHVDGTAHFHDFANLVRGATFGDGWRIWNPNANGHR</sequence>
<protein>
    <submittedName>
        <fullName evidence="1">Uncharacterized protein</fullName>
    </submittedName>
</protein>
<dbReference type="AlphaFoldDB" id="A0A9P4TZI8"/>
<accession>A0A9P4TZI8</accession>
<proteinExistence type="predicted"/>
<gene>
    <name evidence="1" type="ORF">EJ08DRAFT_732312</name>
</gene>
<comment type="caution">
    <text evidence="1">The sequence shown here is derived from an EMBL/GenBank/DDBJ whole genome shotgun (WGS) entry which is preliminary data.</text>
</comment>
<organism evidence="1 2">
    <name type="scientific">Tothia fuscella</name>
    <dbReference type="NCBI Taxonomy" id="1048955"/>
    <lineage>
        <taxon>Eukaryota</taxon>
        <taxon>Fungi</taxon>
        <taxon>Dikarya</taxon>
        <taxon>Ascomycota</taxon>
        <taxon>Pezizomycotina</taxon>
        <taxon>Dothideomycetes</taxon>
        <taxon>Pleosporomycetidae</taxon>
        <taxon>Venturiales</taxon>
        <taxon>Cylindrosympodiaceae</taxon>
        <taxon>Tothia</taxon>
    </lineage>
</organism>
<name>A0A9P4TZI8_9PEZI</name>
<keyword evidence="2" id="KW-1185">Reference proteome</keyword>